<dbReference type="Gene3D" id="3.10.310.30">
    <property type="match status" value="1"/>
</dbReference>
<dbReference type="Proteomes" id="UP000231602">
    <property type="component" value="Unassembled WGS sequence"/>
</dbReference>
<dbReference type="InterPro" id="IPR038763">
    <property type="entry name" value="DHH_sf"/>
</dbReference>
<comment type="caution">
    <text evidence="3">The sequence shown here is derived from an EMBL/GenBank/DDBJ whole genome shotgun (WGS) entry which is preliminary data.</text>
</comment>
<gene>
    <name evidence="3" type="ORF">COV23_02515</name>
</gene>
<evidence type="ECO:0000313" key="3">
    <source>
        <dbReference type="EMBL" id="PIR43949.1"/>
    </source>
</evidence>
<reference evidence="3 4" key="1">
    <citation type="submission" date="2017-09" db="EMBL/GenBank/DDBJ databases">
        <title>Depth-based differentiation of microbial function through sediment-hosted aquifers and enrichment of novel symbionts in the deep terrestrial subsurface.</title>
        <authorList>
            <person name="Probst A.J."/>
            <person name="Ladd B."/>
            <person name="Jarett J.K."/>
            <person name="Geller-Mcgrath D.E."/>
            <person name="Sieber C.M."/>
            <person name="Emerson J.B."/>
            <person name="Anantharaman K."/>
            <person name="Thomas B.C."/>
            <person name="Malmstrom R."/>
            <person name="Stieglmeier M."/>
            <person name="Klingl A."/>
            <person name="Woyke T."/>
            <person name="Ryan C.M."/>
            <person name="Banfield J.F."/>
        </authorList>
    </citation>
    <scope>NUCLEOTIDE SEQUENCE [LARGE SCALE GENOMIC DNA]</scope>
    <source>
        <strain evidence="3">CG10_big_fil_rev_8_21_14_0_10_31_9</strain>
    </source>
</reference>
<dbReference type="EMBL" id="PCXV01000043">
    <property type="protein sequence ID" value="PIR43949.1"/>
    <property type="molecule type" value="Genomic_DNA"/>
</dbReference>
<feature type="domain" description="DDH" evidence="1">
    <location>
        <begin position="3"/>
        <end position="104"/>
    </location>
</feature>
<dbReference type="SUPFAM" id="SSF64182">
    <property type="entry name" value="DHH phosphoesterases"/>
    <property type="match status" value="1"/>
</dbReference>
<evidence type="ECO:0000259" key="1">
    <source>
        <dbReference type="Pfam" id="PF01368"/>
    </source>
</evidence>
<dbReference type="Pfam" id="PF02272">
    <property type="entry name" value="DHHA1"/>
    <property type="match status" value="1"/>
</dbReference>
<organism evidence="3 4">
    <name type="scientific">Candidatus Wolfebacteria bacterium CG10_big_fil_rev_8_21_14_0_10_31_9</name>
    <dbReference type="NCBI Taxonomy" id="1975070"/>
    <lineage>
        <taxon>Bacteria</taxon>
        <taxon>Candidatus Wolfeibacteriota</taxon>
    </lineage>
</organism>
<dbReference type="PANTHER" id="PTHR42146:SF1">
    <property type="entry name" value="OLIGORIBONUCLEASE NRNB"/>
    <property type="match status" value="1"/>
</dbReference>
<feature type="domain" description="DHHA1" evidence="2">
    <location>
        <begin position="216"/>
        <end position="263"/>
    </location>
</feature>
<dbReference type="AlphaFoldDB" id="A0A2H0RBN9"/>
<evidence type="ECO:0000313" key="4">
    <source>
        <dbReference type="Proteomes" id="UP000231602"/>
    </source>
</evidence>
<protein>
    <submittedName>
        <fullName evidence="3">Uncharacterized protein</fullName>
    </submittedName>
</protein>
<name>A0A2H0RBN9_9BACT</name>
<proteinExistence type="predicted"/>
<dbReference type="InterPro" id="IPR001667">
    <property type="entry name" value="DDH_dom"/>
</dbReference>
<dbReference type="InterPro" id="IPR003156">
    <property type="entry name" value="DHHA1_dom"/>
</dbReference>
<accession>A0A2H0RBN9</accession>
<dbReference type="Pfam" id="PF01368">
    <property type="entry name" value="DHH"/>
    <property type="match status" value="1"/>
</dbReference>
<dbReference type="InterPro" id="IPR052968">
    <property type="entry name" value="Nucleotide_metab_enz"/>
</dbReference>
<sequence length="275" mass="31973">MKNIIVIHHNDEDGFGGAWVAWKKFKNKADYIAVDFPVPFFDIKNKEIYLIDVCYKKLEMEKLLKNNKKVIAIDHHVSGKEDIKISTDYRYRINNSASVLAWEYFFSNKPIPKLLHYIEDTDLWKFKHKFTKEIIASLDTYKYDFKIWDKISIDLENSKTAKKYIEDGTAIIKYQNSLIKKMVDNGVEVTIDGKRALSVNSPILNSEIGAYIWDNKGVIGLIWYSRNGLVRVSLRSKEGVDVEKIAEKFGGGGHKRASGFSFEYKCNFPWKRIKH</sequence>
<dbReference type="PANTHER" id="PTHR42146">
    <property type="entry name" value="3',5'-CYCLIC-NUCLEOTIDE PHOSPHODIESTERASE"/>
    <property type="match status" value="1"/>
</dbReference>
<dbReference type="GO" id="GO:0003676">
    <property type="term" value="F:nucleic acid binding"/>
    <property type="evidence" value="ECO:0007669"/>
    <property type="project" value="InterPro"/>
</dbReference>
<evidence type="ECO:0000259" key="2">
    <source>
        <dbReference type="Pfam" id="PF02272"/>
    </source>
</evidence>